<evidence type="ECO:0000313" key="4">
    <source>
        <dbReference type="EnsemblPlants" id="KQK08680"/>
    </source>
</evidence>
<sequence>MRIGPSAFLRRAVSMSSHYKHRGSPRPHRGYSSRPSPPYPYAGAEHVSGDSHRSAVRAPPPQYGHGPQFQSPPYGYGYGQPQPQPPVQPYGAVPYNYSYPQPPLPGPQYGHWTPNLYVHELPNQHGHGIPNQYSHLHQQPYGIVPPNAGFRPGAPQPPPRLPEYRRQWRYVQKPQPRQAERFKVLSYNILADYLAQEHRDLYENVPSNFMNWNWRKRQILFEIGLWNPDILCLQEVDKFTDLEQEMATNGFSGIWKMRTGNAVDGCAIFWRTARFQLRYKEDIEFNKLGLRDNVAQLCVLEFLVQGNVQTGSIHLSTRPSHPQQAKQVVICNIHVLYNPKRGDIKLGQVRTLLDRAYTVSKMWNDAPVILCGDFNSTPKSPLYNFISEQKLNISGLTRYAISGQQTSSSQGIYSGSNKSYYKSCPPSHTTNGRGGRIIPLNGHKPPSEAKNLTRDSCLAGREPVLAENASTSCLNSESNNCFGNSRPCSGSTNLDDQGLSSCLEGSAKDACNSDAEAHAKETKGEEGLTVDNSREECFGETKIEPKEEPDSADFLYSPTTVCDEILKSNTTETVDSGHVLSSNESSGLKDFVQELRGISSNDSEVQGDLSGDVVSEDVTCGFERNNVQSDTLLNVSKDKPCEKGRGSESESVHNDCRSCESESSQSSTLFTHTLHKASNLRVEEEINTEPTHLAPPVEPMHQSTYATSDSCDNRCTPEVINKHLEEEFGKHARAFENDVSANELMCSDVNSDPTFFQEFFGDTERLHVDEDHLPTISNGLPHAQKVVTSCGSYHNDPFRWTVDEIRAATGKEECTNVEHNLKVRSVYTDVEDFERTKDANKEPLVTSYNRKFMGTVDYIWVSKDLQTVSVLDTFPKEILKQTSGFPTKKWGSDHISLACVLAFTK</sequence>
<dbReference type="PANTHER" id="PTHR12121">
    <property type="entry name" value="CARBON CATABOLITE REPRESSOR PROTEIN 4"/>
    <property type="match status" value="1"/>
</dbReference>
<dbReference type="GO" id="GO:0003824">
    <property type="term" value="F:catalytic activity"/>
    <property type="evidence" value="ECO:0007669"/>
    <property type="project" value="InterPro"/>
</dbReference>
<dbReference type="SUPFAM" id="SSF56219">
    <property type="entry name" value="DNase I-like"/>
    <property type="match status" value="1"/>
</dbReference>
<evidence type="ECO:0000259" key="2">
    <source>
        <dbReference type="Pfam" id="PF03372"/>
    </source>
</evidence>
<dbReference type="RefSeq" id="XP_003566869.1">
    <property type="nucleotide sequence ID" value="XM_003566821.4"/>
</dbReference>
<dbReference type="EMBL" id="CM000881">
    <property type="protein sequence ID" value="KQK08680.1"/>
    <property type="molecule type" value="Genomic_DNA"/>
</dbReference>
<dbReference type="Proteomes" id="UP000008810">
    <property type="component" value="Chromosome 2"/>
</dbReference>
<dbReference type="KEGG" id="bdi:100838379"/>
<dbReference type="Gene3D" id="3.60.10.10">
    <property type="entry name" value="Endonuclease/exonuclease/phosphatase"/>
    <property type="match status" value="2"/>
</dbReference>
<reference evidence="3" key="2">
    <citation type="submission" date="2017-06" db="EMBL/GenBank/DDBJ databases">
        <title>WGS assembly of Brachypodium distachyon.</title>
        <authorList>
            <consortium name="The International Brachypodium Initiative"/>
            <person name="Lucas S."/>
            <person name="Harmon-Smith M."/>
            <person name="Lail K."/>
            <person name="Tice H."/>
            <person name="Grimwood J."/>
            <person name="Bruce D."/>
            <person name="Barry K."/>
            <person name="Shu S."/>
            <person name="Lindquist E."/>
            <person name="Wang M."/>
            <person name="Pitluck S."/>
            <person name="Vogel J.P."/>
            <person name="Garvin D.F."/>
            <person name="Mockler T.C."/>
            <person name="Schmutz J."/>
            <person name="Rokhsar D."/>
            <person name="Bevan M.W."/>
        </authorList>
    </citation>
    <scope>NUCLEOTIDE SEQUENCE</scope>
    <source>
        <strain evidence="3">Bd21</strain>
    </source>
</reference>
<accession>A0A0Q3GBB9</accession>
<dbReference type="ExpressionAtlas" id="A0A0Q3GBB9">
    <property type="expression patterns" value="baseline"/>
</dbReference>
<feature type="compositionally biased region" description="Basic residues" evidence="1">
    <location>
        <begin position="18"/>
        <end position="31"/>
    </location>
</feature>
<dbReference type="GO" id="GO:0003730">
    <property type="term" value="F:mRNA 3'-UTR binding"/>
    <property type="evidence" value="ECO:0000318"/>
    <property type="project" value="GO_Central"/>
</dbReference>
<feature type="domain" description="Endonuclease/exonuclease/phosphatase" evidence="2">
    <location>
        <begin position="186"/>
        <end position="434"/>
    </location>
</feature>
<dbReference type="GeneID" id="100838379"/>
<feature type="region of interest" description="Disordered" evidence="1">
    <location>
        <begin position="14"/>
        <end position="86"/>
    </location>
</feature>
<dbReference type="InterPro" id="IPR050410">
    <property type="entry name" value="CCR4/nocturin_mRNA_transcr"/>
</dbReference>
<dbReference type="InterPro" id="IPR005135">
    <property type="entry name" value="Endo/exonuclease/phosphatase"/>
</dbReference>
<evidence type="ECO:0000313" key="3">
    <source>
        <dbReference type="EMBL" id="KQK08680.1"/>
    </source>
</evidence>
<dbReference type="InterPro" id="IPR036691">
    <property type="entry name" value="Endo/exonu/phosph_ase_sf"/>
</dbReference>
<dbReference type="PANTHER" id="PTHR12121:SF85">
    <property type="entry name" value="CARBON CATABOLITE REPRESSOR PROTEIN 4 HOMOLOG 6"/>
    <property type="match status" value="1"/>
</dbReference>
<dbReference type="FunCoup" id="A0A0Q3GBB9">
    <property type="interactions" value="191"/>
</dbReference>
<protein>
    <recommendedName>
        <fullName evidence="2">Endonuclease/exonuclease/phosphatase domain-containing protein</fullName>
    </recommendedName>
</protein>
<dbReference type="Pfam" id="PF03372">
    <property type="entry name" value="Exo_endo_phos"/>
    <property type="match status" value="1"/>
</dbReference>
<organism evidence="3">
    <name type="scientific">Brachypodium distachyon</name>
    <name type="common">Purple false brome</name>
    <name type="synonym">Trachynia distachya</name>
    <dbReference type="NCBI Taxonomy" id="15368"/>
    <lineage>
        <taxon>Eukaryota</taxon>
        <taxon>Viridiplantae</taxon>
        <taxon>Streptophyta</taxon>
        <taxon>Embryophyta</taxon>
        <taxon>Tracheophyta</taxon>
        <taxon>Spermatophyta</taxon>
        <taxon>Magnoliopsida</taxon>
        <taxon>Liliopsida</taxon>
        <taxon>Poales</taxon>
        <taxon>Poaceae</taxon>
        <taxon>BOP clade</taxon>
        <taxon>Pooideae</taxon>
        <taxon>Stipodae</taxon>
        <taxon>Brachypodieae</taxon>
        <taxon>Brachypodium</taxon>
    </lineage>
</organism>
<evidence type="ECO:0000256" key="1">
    <source>
        <dbReference type="SAM" id="MobiDB-lite"/>
    </source>
</evidence>
<reference evidence="3 4" key="1">
    <citation type="journal article" date="2010" name="Nature">
        <title>Genome sequencing and analysis of the model grass Brachypodium distachyon.</title>
        <authorList>
            <consortium name="International Brachypodium Initiative"/>
        </authorList>
    </citation>
    <scope>NUCLEOTIDE SEQUENCE [LARGE SCALE GENOMIC DNA]</scope>
    <source>
        <strain evidence="3 4">Bd21</strain>
    </source>
</reference>
<feature type="region of interest" description="Disordered" evidence="1">
    <location>
        <begin position="425"/>
        <end position="451"/>
    </location>
</feature>
<gene>
    <name evidence="4" type="primary">LOC100838379</name>
    <name evidence="3" type="ORF">BRADI_2g43210v3</name>
</gene>
<proteinExistence type="predicted"/>
<dbReference type="OrthoDB" id="428734at2759"/>
<dbReference type="AlphaFoldDB" id="A0A0Q3GBB9"/>
<name>A0A0Q3GBB9_BRADI</name>
<dbReference type="Gramene" id="KQK08680">
    <property type="protein sequence ID" value="KQK08680"/>
    <property type="gene ID" value="BRADI_2g43210v3"/>
</dbReference>
<evidence type="ECO:0000313" key="5">
    <source>
        <dbReference type="Proteomes" id="UP000008810"/>
    </source>
</evidence>
<dbReference type="EnsemblPlants" id="KQK08680">
    <property type="protein sequence ID" value="KQK08680"/>
    <property type="gene ID" value="BRADI_2g43210v3"/>
</dbReference>
<keyword evidence="5" id="KW-1185">Reference proteome</keyword>
<feature type="compositionally biased region" description="Low complexity" evidence="1">
    <location>
        <begin position="66"/>
        <end position="81"/>
    </location>
</feature>
<reference evidence="4" key="3">
    <citation type="submission" date="2018-08" db="UniProtKB">
        <authorList>
            <consortium name="EnsemblPlants"/>
        </authorList>
    </citation>
    <scope>IDENTIFICATION</scope>
    <source>
        <strain evidence="4">cv. Bd21</strain>
    </source>
</reference>